<evidence type="ECO:0000259" key="8">
    <source>
        <dbReference type="Pfam" id="PF01416"/>
    </source>
</evidence>
<comment type="function">
    <text evidence="4">Formation of pseudouridine at positions 38, 39 and 40 in the anticodon stem and loop of transfer RNAs.</text>
</comment>
<feature type="domain" description="Pseudouridine synthase I TruA alpha/beta" evidence="8">
    <location>
        <begin position="8"/>
        <end position="104"/>
    </location>
</feature>
<keyword evidence="3 4" id="KW-0413">Isomerase</keyword>
<dbReference type="NCBIfam" id="TIGR00071">
    <property type="entry name" value="hisT_truA"/>
    <property type="match status" value="1"/>
</dbReference>
<dbReference type="PIRSF" id="PIRSF001430">
    <property type="entry name" value="tRNA_psdUrid_synth"/>
    <property type="match status" value="1"/>
</dbReference>
<name>A0A0S8GBM6_UNCW3</name>
<organism evidence="9 10">
    <name type="scientific">candidate division WOR_3 bacterium SM23_60</name>
    <dbReference type="NCBI Taxonomy" id="1703780"/>
    <lineage>
        <taxon>Bacteria</taxon>
        <taxon>Bacteria division WOR-3</taxon>
    </lineage>
</organism>
<reference evidence="9 10" key="1">
    <citation type="journal article" date="2015" name="Microbiome">
        <title>Genomic resolution of linkages in carbon, nitrogen, and sulfur cycling among widespread estuary sediment bacteria.</title>
        <authorList>
            <person name="Baker B.J."/>
            <person name="Lazar C.S."/>
            <person name="Teske A.P."/>
            <person name="Dick G.J."/>
        </authorList>
    </citation>
    <scope>NUCLEOTIDE SEQUENCE [LARGE SCALE GENOMIC DNA]</scope>
    <source>
        <strain evidence="9">SM23_60</strain>
    </source>
</reference>
<comment type="subunit">
    <text evidence="4">Homodimer.</text>
</comment>
<dbReference type="PANTHER" id="PTHR11142">
    <property type="entry name" value="PSEUDOURIDYLATE SYNTHASE"/>
    <property type="match status" value="1"/>
</dbReference>
<dbReference type="HAMAP" id="MF_00171">
    <property type="entry name" value="TruA"/>
    <property type="match status" value="1"/>
</dbReference>
<evidence type="ECO:0000256" key="3">
    <source>
        <dbReference type="ARBA" id="ARBA00023235"/>
    </source>
</evidence>
<protein>
    <recommendedName>
        <fullName evidence="4">tRNA pseudouridine synthase A</fullName>
        <ecNumber evidence="4">5.4.99.12</ecNumber>
    </recommendedName>
    <alternativeName>
        <fullName evidence="4">tRNA pseudouridine(38-40) synthase</fullName>
    </alternativeName>
    <alternativeName>
        <fullName evidence="4">tRNA pseudouridylate synthase I</fullName>
    </alternativeName>
    <alternativeName>
        <fullName evidence="4">tRNA-uridine isomerase I</fullName>
    </alternativeName>
</protein>
<dbReference type="PATRIC" id="fig|1703780.3.peg.678"/>
<dbReference type="Pfam" id="PF01416">
    <property type="entry name" value="PseudoU_synth_1"/>
    <property type="match status" value="2"/>
</dbReference>
<evidence type="ECO:0000256" key="1">
    <source>
        <dbReference type="ARBA" id="ARBA00009375"/>
    </source>
</evidence>
<comment type="catalytic activity">
    <reaction evidence="4 7">
        <text>uridine(38/39/40) in tRNA = pseudouridine(38/39/40) in tRNA</text>
        <dbReference type="Rhea" id="RHEA:22376"/>
        <dbReference type="Rhea" id="RHEA-COMP:10085"/>
        <dbReference type="Rhea" id="RHEA-COMP:10087"/>
        <dbReference type="ChEBI" id="CHEBI:65314"/>
        <dbReference type="ChEBI" id="CHEBI:65315"/>
        <dbReference type="EC" id="5.4.99.12"/>
    </reaction>
</comment>
<dbReference type="GO" id="GO:0003723">
    <property type="term" value="F:RNA binding"/>
    <property type="evidence" value="ECO:0007669"/>
    <property type="project" value="InterPro"/>
</dbReference>
<dbReference type="Gene3D" id="3.30.70.580">
    <property type="entry name" value="Pseudouridine synthase I, catalytic domain, N-terminal subdomain"/>
    <property type="match status" value="1"/>
</dbReference>
<proteinExistence type="inferred from homology"/>
<dbReference type="Proteomes" id="UP000051096">
    <property type="component" value="Unassembled WGS sequence"/>
</dbReference>
<dbReference type="GO" id="GO:0160147">
    <property type="term" value="F:tRNA pseudouridine(38-40) synthase activity"/>
    <property type="evidence" value="ECO:0007669"/>
    <property type="project" value="UniProtKB-EC"/>
</dbReference>
<evidence type="ECO:0000256" key="5">
    <source>
        <dbReference type="PIRSR" id="PIRSR001430-1"/>
    </source>
</evidence>
<comment type="caution">
    <text evidence="9">The sequence shown here is derived from an EMBL/GenBank/DDBJ whole genome shotgun (WGS) entry which is preliminary data.</text>
</comment>
<comment type="similarity">
    <text evidence="1 4 7">Belongs to the tRNA pseudouridine synthase TruA family.</text>
</comment>
<sequence length="246" mass="28498">MRNIRLTIEYDGTDFHGWQFQPRERTVQGELEQALHQLTREKVRIIGAGRTDQGVHAYGQVANFHTASAMQLREMKKAINSIIHDDIYIRDTSYVPSDFHSRYSACAKTYAYYVLHKPSPMRRRYAWFLHRSLDTDRMVRAAQLITGKHDFKYFSVSNGKDSTMCTVMSIDIHTRGPETVITVTGDRFLHKMVRGIVGFLHDVGRNRFSPDDANRVFNGTLKDMYFAPAHGLFLMEVLYDARERTV</sequence>
<accession>A0A0S8GBM6</accession>
<dbReference type="CDD" id="cd02570">
    <property type="entry name" value="PseudoU_synth_EcTruA"/>
    <property type="match status" value="1"/>
</dbReference>
<dbReference type="SUPFAM" id="SSF55120">
    <property type="entry name" value="Pseudouridine synthase"/>
    <property type="match status" value="1"/>
</dbReference>
<feature type="binding site" evidence="4 6">
    <location>
        <position position="110"/>
    </location>
    <ligand>
        <name>substrate</name>
    </ligand>
</feature>
<dbReference type="InterPro" id="IPR001406">
    <property type="entry name" value="PsdUridine_synth_TruA"/>
</dbReference>
<dbReference type="InterPro" id="IPR020094">
    <property type="entry name" value="TruA/RsuA/RluB/E/F_N"/>
</dbReference>
<evidence type="ECO:0000256" key="6">
    <source>
        <dbReference type="PIRSR" id="PIRSR001430-2"/>
    </source>
</evidence>
<feature type="active site" description="Nucleophile" evidence="4 5">
    <location>
        <position position="52"/>
    </location>
</feature>
<dbReference type="InterPro" id="IPR020097">
    <property type="entry name" value="PsdUridine_synth_TruA_a/b_dom"/>
</dbReference>
<comment type="caution">
    <text evidence="4">Lacks conserved residue(s) required for the propagation of feature annotation.</text>
</comment>
<dbReference type="InterPro" id="IPR020095">
    <property type="entry name" value="PsdUridine_synth_TruA_C"/>
</dbReference>
<evidence type="ECO:0000313" key="9">
    <source>
        <dbReference type="EMBL" id="KPK70399.1"/>
    </source>
</evidence>
<dbReference type="InterPro" id="IPR020103">
    <property type="entry name" value="PsdUridine_synth_cat_dom_sf"/>
</dbReference>
<dbReference type="AlphaFoldDB" id="A0A0S8GBM6"/>
<dbReference type="EMBL" id="LJUO01000091">
    <property type="protein sequence ID" value="KPK70399.1"/>
    <property type="molecule type" value="Genomic_DNA"/>
</dbReference>
<evidence type="ECO:0000256" key="2">
    <source>
        <dbReference type="ARBA" id="ARBA00022694"/>
    </source>
</evidence>
<evidence type="ECO:0000256" key="7">
    <source>
        <dbReference type="RuleBase" id="RU003792"/>
    </source>
</evidence>
<evidence type="ECO:0000313" key="10">
    <source>
        <dbReference type="Proteomes" id="UP000051096"/>
    </source>
</evidence>
<dbReference type="FunFam" id="3.30.70.580:FF:000001">
    <property type="entry name" value="tRNA pseudouridine synthase A"/>
    <property type="match status" value="1"/>
</dbReference>
<dbReference type="Gene3D" id="3.30.70.660">
    <property type="entry name" value="Pseudouridine synthase I, catalytic domain, C-terminal subdomain"/>
    <property type="match status" value="1"/>
</dbReference>
<evidence type="ECO:0000256" key="4">
    <source>
        <dbReference type="HAMAP-Rule" id="MF_00171"/>
    </source>
</evidence>
<dbReference type="EC" id="5.4.99.12" evidence="4"/>
<dbReference type="PANTHER" id="PTHR11142:SF0">
    <property type="entry name" value="TRNA PSEUDOURIDINE SYNTHASE-LIKE 1"/>
    <property type="match status" value="1"/>
</dbReference>
<keyword evidence="2 4" id="KW-0819">tRNA processing</keyword>
<feature type="domain" description="Pseudouridine synthase I TruA alpha/beta" evidence="8">
    <location>
        <begin position="141"/>
        <end position="240"/>
    </location>
</feature>
<gene>
    <name evidence="4" type="primary">truA</name>
    <name evidence="9" type="ORF">AMJ87_08865</name>
</gene>
<dbReference type="GO" id="GO:0031119">
    <property type="term" value="P:tRNA pseudouridine synthesis"/>
    <property type="evidence" value="ECO:0007669"/>
    <property type="project" value="UniProtKB-UniRule"/>
</dbReference>